<dbReference type="InterPro" id="IPR012791">
    <property type="entry name" value="3-oxoacid_CoA-transf_B"/>
</dbReference>
<dbReference type="RefSeq" id="WP_211853151.1">
    <property type="nucleotide sequence ID" value="NZ_JAAGBB010000015.1"/>
</dbReference>
<organism evidence="3 4">
    <name type="scientific">Plastoroseomonas hellenica</name>
    <dbReference type="NCBI Taxonomy" id="2687306"/>
    <lineage>
        <taxon>Bacteria</taxon>
        <taxon>Pseudomonadati</taxon>
        <taxon>Pseudomonadota</taxon>
        <taxon>Alphaproteobacteria</taxon>
        <taxon>Acetobacterales</taxon>
        <taxon>Acetobacteraceae</taxon>
        <taxon>Plastoroseomonas</taxon>
    </lineage>
</organism>
<dbReference type="PANTHER" id="PTHR13707:SF57">
    <property type="entry name" value="SUCCINYL-COA:3-KETOACID COENZYME A TRANSFERASE SUBUNIT B-RELATED"/>
    <property type="match status" value="1"/>
</dbReference>
<sequence length="229" mass="23633">MNPLNRQALARLVASQLPRDSFVNLGIGAPTQIADFVAPDAGVILHSENGILNMGPAPRAGEEDPDLINAGKSPVTLALGGAFFDSSLAFAMMRGGHIDVAVLGAFQVSRRGDLANWTTGKDDGEPPGVGGAIDLAVGAKAIWVMMDHVARDGAPRIVSDCTLPLTATNVVSRVFTSLAIIEVTEGGLLVSAMLEGAEFDHVQAATGAPLRLAERVGMITADGTLIGRS</sequence>
<dbReference type="Gene3D" id="3.40.1080.10">
    <property type="entry name" value="Glutaconate Coenzyme A-transferase"/>
    <property type="match status" value="1"/>
</dbReference>
<dbReference type="InterPro" id="IPR037171">
    <property type="entry name" value="NagB/RpiA_transferase-like"/>
</dbReference>
<evidence type="ECO:0000313" key="3">
    <source>
        <dbReference type="EMBL" id="MBR0665481.1"/>
    </source>
</evidence>
<reference evidence="4" key="1">
    <citation type="journal article" date="2021" name="Syst. Appl. Microbiol.">
        <title>Roseomonas hellenica sp. nov., isolated from roots of wild-growing Alkanna tinctoria.</title>
        <authorList>
            <person name="Rat A."/>
            <person name="Naranjo H.D."/>
            <person name="Lebbe L."/>
            <person name="Cnockaert M."/>
            <person name="Krigas N."/>
            <person name="Grigoriadou K."/>
            <person name="Maloupa E."/>
            <person name="Willems A."/>
        </authorList>
    </citation>
    <scope>NUCLEOTIDE SEQUENCE [LARGE SCALE GENOMIC DNA]</scope>
    <source>
        <strain evidence="4">LMG 31523</strain>
    </source>
</reference>
<dbReference type="Proteomes" id="UP001196870">
    <property type="component" value="Unassembled WGS sequence"/>
</dbReference>
<evidence type="ECO:0000256" key="1">
    <source>
        <dbReference type="ARBA" id="ARBA00007047"/>
    </source>
</evidence>
<dbReference type="Pfam" id="PF01144">
    <property type="entry name" value="CoA_trans"/>
    <property type="match status" value="1"/>
</dbReference>
<accession>A0ABS5EYV6</accession>
<evidence type="ECO:0000313" key="4">
    <source>
        <dbReference type="Proteomes" id="UP001196870"/>
    </source>
</evidence>
<comment type="caution">
    <text evidence="3">The sequence shown here is derived from an EMBL/GenBank/DDBJ whole genome shotgun (WGS) entry which is preliminary data.</text>
</comment>
<keyword evidence="2" id="KW-0808">Transferase</keyword>
<dbReference type="NCBIfam" id="TIGR02428">
    <property type="entry name" value="pcaJ_scoB_fam"/>
    <property type="match status" value="1"/>
</dbReference>
<gene>
    <name evidence="3" type="ORF">GXW71_14055</name>
</gene>
<dbReference type="InterPro" id="IPR004165">
    <property type="entry name" value="CoA_trans_fam_I"/>
</dbReference>
<evidence type="ECO:0000256" key="2">
    <source>
        <dbReference type="ARBA" id="ARBA00022679"/>
    </source>
</evidence>
<comment type="similarity">
    <text evidence="1">Belongs to the 3-oxoacid CoA-transferase subunit B family.</text>
</comment>
<name>A0ABS5EYV6_9PROT</name>
<keyword evidence="4" id="KW-1185">Reference proteome</keyword>
<dbReference type="SUPFAM" id="SSF100950">
    <property type="entry name" value="NagB/RpiA/CoA transferase-like"/>
    <property type="match status" value="1"/>
</dbReference>
<proteinExistence type="inferred from homology"/>
<dbReference type="EMBL" id="JAAGBB010000015">
    <property type="protein sequence ID" value="MBR0665481.1"/>
    <property type="molecule type" value="Genomic_DNA"/>
</dbReference>
<protein>
    <submittedName>
        <fullName evidence="3">3-oxoacid CoA-transferase subunit B</fullName>
    </submittedName>
</protein>
<dbReference type="SMART" id="SM00882">
    <property type="entry name" value="CoA_trans"/>
    <property type="match status" value="1"/>
</dbReference>
<dbReference type="PANTHER" id="PTHR13707">
    <property type="entry name" value="KETOACID-COENZYME A TRANSFERASE"/>
    <property type="match status" value="1"/>
</dbReference>